<dbReference type="KEGG" id="ovi:T265_06241"/>
<dbReference type="OrthoDB" id="3945418at2759"/>
<gene>
    <name evidence="1" type="ORF">T265_06241</name>
</gene>
<dbReference type="RefSeq" id="XP_009169715.1">
    <property type="nucleotide sequence ID" value="XM_009171451.1"/>
</dbReference>
<name>A0A074ZL57_OPIVI</name>
<dbReference type="GeneID" id="20320423"/>
<protein>
    <submittedName>
        <fullName evidence="1">Uncharacterized protein</fullName>
    </submittedName>
</protein>
<proteinExistence type="predicted"/>
<keyword evidence="2" id="KW-1185">Reference proteome</keyword>
<organism evidence="1 2">
    <name type="scientific">Opisthorchis viverrini</name>
    <name type="common">Southeast Asian liver fluke</name>
    <dbReference type="NCBI Taxonomy" id="6198"/>
    <lineage>
        <taxon>Eukaryota</taxon>
        <taxon>Metazoa</taxon>
        <taxon>Spiralia</taxon>
        <taxon>Lophotrochozoa</taxon>
        <taxon>Platyhelminthes</taxon>
        <taxon>Trematoda</taxon>
        <taxon>Digenea</taxon>
        <taxon>Opisthorchiida</taxon>
        <taxon>Opisthorchiata</taxon>
        <taxon>Opisthorchiidae</taxon>
        <taxon>Opisthorchis</taxon>
    </lineage>
</organism>
<sequence length="158" mass="18161">MATNRCQWDLVFGSYPDCLNECLEASVRQIMRGLDGMLIRNLQRRTDRWTEHLVSQFSQGASIMATSTKCYSANLLTSPLPLDFPCLGLGNLAVFQPSCFLWMAWQLSTERMLHKSINWKNMPFSCTPPSNCSTLWVPNWDATRRKHEGWDIARLPKC</sequence>
<reference evidence="1 2" key="1">
    <citation type="submission" date="2013-11" db="EMBL/GenBank/DDBJ databases">
        <title>Opisthorchis viverrini - life in the bile duct.</title>
        <authorList>
            <person name="Young N.D."/>
            <person name="Nagarajan N."/>
            <person name="Lin S.J."/>
            <person name="Korhonen P.K."/>
            <person name="Jex A.R."/>
            <person name="Hall R.S."/>
            <person name="Safavi-Hemami H."/>
            <person name="Kaewkong W."/>
            <person name="Bertrand D."/>
            <person name="Gao S."/>
            <person name="Seet Q."/>
            <person name="Wongkham S."/>
            <person name="Teh B.T."/>
            <person name="Wongkham C."/>
            <person name="Intapan P.M."/>
            <person name="Maleewong W."/>
            <person name="Yang X."/>
            <person name="Hu M."/>
            <person name="Wang Z."/>
            <person name="Hofmann A."/>
            <person name="Sternberg P.W."/>
            <person name="Tan P."/>
            <person name="Wang J."/>
            <person name="Gasser R.B."/>
        </authorList>
    </citation>
    <scope>NUCLEOTIDE SEQUENCE [LARGE SCALE GENOMIC DNA]</scope>
</reference>
<dbReference type="AlphaFoldDB" id="A0A074ZL57"/>
<dbReference type="Proteomes" id="UP000054324">
    <property type="component" value="Unassembled WGS sequence"/>
</dbReference>
<evidence type="ECO:0000313" key="2">
    <source>
        <dbReference type="Proteomes" id="UP000054324"/>
    </source>
</evidence>
<accession>A0A074ZL57</accession>
<evidence type="ECO:0000313" key="1">
    <source>
        <dbReference type="EMBL" id="KER26522.1"/>
    </source>
</evidence>
<dbReference type="CTD" id="20320423"/>
<dbReference type="EMBL" id="KL596745">
    <property type="protein sequence ID" value="KER26522.1"/>
    <property type="molecule type" value="Genomic_DNA"/>
</dbReference>